<keyword evidence="3" id="KW-1185">Reference proteome</keyword>
<evidence type="ECO:0000313" key="3">
    <source>
        <dbReference type="Proteomes" id="UP000317650"/>
    </source>
</evidence>
<dbReference type="AlphaFoldDB" id="A0A4S8JDD3"/>
<accession>A0A4S8JDD3</accession>
<dbReference type="EMBL" id="PYDT01000005">
    <property type="protein sequence ID" value="THU59838.1"/>
    <property type="molecule type" value="Genomic_DNA"/>
</dbReference>
<feature type="region of interest" description="Disordered" evidence="1">
    <location>
        <begin position="67"/>
        <end position="130"/>
    </location>
</feature>
<comment type="caution">
    <text evidence="2">The sequence shown here is derived from an EMBL/GenBank/DDBJ whole genome shotgun (WGS) entry which is preliminary data.</text>
</comment>
<name>A0A4S8JDD3_MUSBA</name>
<feature type="compositionally biased region" description="Polar residues" evidence="1">
    <location>
        <begin position="105"/>
        <end position="114"/>
    </location>
</feature>
<feature type="compositionally biased region" description="Polar residues" evidence="1">
    <location>
        <begin position="67"/>
        <end position="80"/>
    </location>
</feature>
<organism evidence="2 3">
    <name type="scientific">Musa balbisiana</name>
    <name type="common">Banana</name>
    <dbReference type="NCBI Taxonomy" id="52838"/>
    <lineage>
        <taxon>Eukaryota</taxon>
        <taxon>Viridiplantae</taxon>
        <taxon>Streptophyta</taxon>
        <taxon>Embryophyta</taxon>
        <taxon>Tracheophyta</taxon>
        <taxon>Spermatophyta</taxon>
        <taxon>Magnoliopsida</taxon>
        <taxon>Liliopsida</taxon>
        <taxon>Zingiberales</taxon>
        <taxon>Musaceae</taxon>
        <taxon>Musa</taxon>
    </lineage>
</organism>
<protein>
    <submittedName>
        <fullName evidence="2">Uncharacterized protein</fullName>
    </submittedName>
</protein>
<feature type="compositionally biased region" description="Low complexity" evidence="1">
    <location>
        <begin position="81"/>
        <end position="104"/>
    </location>
</feature>
<dbReference type="Proteomes" id="UP000317650">
    <property type="component" value="Chromosome 7"/>
</dbReference>
<gene>
    <name evidence="2" type="ORF">C4D60_Mb07t06250</name>
</gene>
<evidence type="ECO:0000313" key="2">
    <source>
        <dbReference type="EMBL" id="THU59838.1"/>
    </source>
</evidence>
<proteinExistence type="predicted"/>
<sequence>MLVVYQLKALSNCTQGGRTKKEERERMLEKNGQQKLFSMNLTNSSKSILPSRFSSYAAIICRHASSASPSRKPSLGSTRCSSAASMNPSRSSSNTANAASTSSRLGSSPSNRPDSSAPAMRSLSWSPPSEPRWMPMASITASTSSLGVPGVARCALPGVLIDPRGARSGELVAGPEEDDELEGYLLEEEEPDGDGLVEEEHDGLCQRERLVGGCRRWLLHRRRRRKTKKKKTMLFGLPKKTKRSVYMPAVVMAVLENMWLVSEPDKVWLCMEWRKEGGSCKRDGRVKKEGFYAEEEVTSTKETGRWRVRWFREAIPPL</sequence>
<evidence type="ECO:0000256" key="1">
    <source>
        <dbReference type="SAM" id="MobiDB-lite"/>
    </source>
</evidence>
<reference evidence="2 3" key="1">
    <citation type="journal article" date="2019" name="Nat. Plants">
        <title>Genome sequencing of Musa balbisiana reveals subgenome evolution and function divergence in polyploid bananas.</title>
        <authorList>
            <person name="Yao X."/>
        </authorList>
    </citation>
    <scope>NUCLEOTIDE SEQUENCE [LARGE SCALE GENOMIC DNA]</scope>
    <source>
        <strain evidence="3">cv. DH-PKW</strain>
        <tissue evidence="2">Leaves</tissue>
    </source>
</reference>